<feature type="domain" description="SRCR" evidence="12">
    <location>
        <begin position="202"/>
        <end position="302"/>
    </location>
</feature>
<name>A0A2P4SNR5_BAMTH</name>
<feature type="disulfide bond" evidence="11">
    <location>
        <begin position="163"/>
        <end position="173"/>
    </location>
</feature>
<dbReference type="GO" id="GO:0004252">
    <property type="term" value="F:serine-type endopeptidase activity"/>
    <property type="evidence" value="ECO:0007669"/>
    <property type="project" value="TreeGrafter"/>
</dbReference>
<feature type="disulfide bond" evidence="11">
    <location>
        <begin position="240"/>
        <end position="301"/>
    </location>
</feature>
<feature type="disulfide bond" evidence="11">
    <location>
        <begin position="132"/>
        <end position="193"/>
    </location>
</feature>
<protein>
    <recommendedName>
        <fullName evidence="10">Soluble scavenger receptor cysteine-rich domain-containing protein SSC5D</fullName>
    </recommendedName>
</protein>
<dbReference type="Pfam" id="PF00530">
    <property type="entry name" value="SRCR"/>
    <property type="match status" value="2"/>
</dbReference>
<dbReference type="GO" id="GO:0031638">
    <property type="term" value="P:zymogen activation"/>
    <property type="evidence" value="ECO:0007669"/>
    <property type="project" value="TreeGrafter"/>
</dbReference>
<evidence type="ECO:0000256" key="5">
    <source>
        <dbReference type="ARBA" id="ARBA00023157"/>
    </source>
</evidence>
<dbReference type="GO" id="GO:0005615">
    <property type="term" value="C:extracellular space"/>
    <property type="evidence" value="ECO:0007669"/>
    <property type="project" value="TreeGrafter"/>
</dbReference>
<evidence type="ECO:0000256" key="3">
    <source>
        <dbReference type="ARBA" id="ARBA00022729"/>
    </source>
</evidence>
<dbReference type="Proteomes" id="UP000237246">
    <property type="component" value="Unassembled WGS sequence"/>
</dbReference>
<dbReference type="EMBL" id="PPHD01032565">
    <property type="protein sequence ID" value="POI25714.1"/>
    <property type="molecule type" value="Genomic_DNA"/>
</dbReference>
<organism evidence="13 14">
    <name type="scientific">Bambusicola thoracicus</name>
    <name type="common">Chinese bamboo-partridge</name>
    <name type="synonym">Perdix thoracica</name>
    <dbReference type="NCBI Taxonomy" id="9083"/>
    <lineage>
        <taxon>Eukaryota</taxon>
        <taxon>Metazoa</taxon>
        <taxon>Chordata</taxon>
        <taxon>Craniata</taxon>
        <taxon>Vertebrata</taxon>
        <taxon>Euteleostomi</taxon>
        <taxon>Archelosauria</taxon>
        <taxon>Archosauria</taxon>
        <taxon>Dinosauria</taxon>
        <taxon>Saurischia</taxon>
        <taxon>Theropoda</taxon>
        <taxon>Coelurosauria</taxon>
        <taxon>Aves</taxon>
        <taxon>Neognathae</taxon>
        <taxon>Galloanserae</taxon>
        <taxon>Galliformes</taxon>
        <taxon>Phasianidae</taxon>
        <taxon>Perdicinae</taxon>
        <taxon>Bambusicola</taxon>
    </lineage>
</organism>
<dbReference type="OrthoDB" id="536948at2759"/>
<evidence type="ECO:0000256" key="9">
    <source>
        <dbReference type="ARBA" id="ARBA00064153"/>
    </source>
</evidence>
<dbReference type="InterPro" id="IPR001190">
    <property type="entry name" value="SRCR"/>
</dbReference>
<dbReference type="PANTHER" id="PTHR48071">
    <property type="entry name" value="SRCR DOMAIN-CONTAINING PROTEIN"/>
    <property type="match status" value="1"/>
</dbReference>
<evidence type="ECO:0000256" key="6">
    <source>
        <dbReference type="ARBA" id="ARBA00023170"/>
    </source>
</evidence>
<feature type="domain" description="SRCR" evidence="12">
    <location>
        <begin position="94"/>
        <end position="194"/>
    </location>
</feature>
<gene>
    <name evidence="13" type="ORF">CIB84_010536</name>
</gene>
<dbReference type="SMART" id="SM00202">
    <property type="entry name" value="SR"/>
    <property type="match status" value="2"/>
</dbReference>
<dbReference type="SUPFAM" id="SSF56487">
    <property type="entry name" value="SRCR-like"/>
    <property type="match status" value="2"/>
</dbReference>
<dbReference type="FunFam" id="3.10.250.10:FF:000006">
    <property type="entry name" value="neurotrypsin isoform X2"/>
    <property type="match status" value="1"/>
</dbReference>
<evidence type="ECO:0000256" key="7">
    <source>
        <dbReference type="ARBA" id="ARBA00023180"/>
    </source>
</evidence>
<proteinExistence type="predicted"/>
<evidence type="ECO:0000256" key="11">
    <source>
        <dbReference type="PROSITE-ProRule" id="PRU00196"/>
    </source>
</evidence>
<accession>A0A2P4SNR5</accession>
<dbReference type="FunFam" id="3.10.250.10:FF:000007">
    <property type="entry name" value="Soluble scavenger receptor cysteine-rich domain-containing protein SSC5D"/>
    <property type="match status" value="1"/>
</dbReference>
<keyword evidence="5 11" id="KW-1015">Disulfide bond</keyword>
<dbReference type="Gene3D" id="3.10.250.10">
    <property type="entry name" value="SRCR-like domain"/>
    <property type="match status" value="2"/>
</dbReference>
<comment type="subunit">
    <text evidence="9">Interacts with LGALS1 and laminin.</text>
</comment>
<evidence type="ECO:0000256" key="8">
    <source>
        <dbReference type="ARBA" id="ARBA00058074"/>
    </source>
</evidence>
<evidence type="ECO:0000256" key="1">
    <source>
        <dbReference type="ARBA" id="ARBA00004613"/>
    </source>
</evidence>
<dbReference type="PROSITE" id="PS50287">
    <property type="entry name" value="SRCR_2"/>
    <property type="match status" value="2"/>
</dbReference>
<evidence type="ECO:0000313" key="13">
    <source>
        <dbReference type="EMBL" id="POI25714.1"/>
    </source>
</evidence>
<keyword evidence="7" id="KW-0325">Glycoprotein</keyword>
<comment type="caution">
    <text evidence="13">The sequence shown here is derived from an EMBL/GenBank/DDBJ whole genome shotgun (WGS) entry which is preliminary data.</text>
</comment>
<evidence type="ECO:0000313" key="14">
    <source>
        <dbReference type="Proteomes" id="UP000237246"/>
    </source>
</evidence>
<keyword evidence="14" id="KW-1185">Reference proteome</keyword>
<dbReference type="PROSITE" id="PS00420">
    <property type="entry name" value="SRCR_1"/>
    <property type="match status" value="2"/>
</dbReference>
<comment type="function">
    <text evidence="8">Binds to extracellular matrix proteins. Binds to pathogen-associated molecular patterns (PAMPs) present on the cell walls of Gram-positive and Gram-negative bacteria and fungi, behaving as a pattern recognition receptor (PRR). Induces bacterial and fungal aggregation and subsequent inhibition of PAMP-induced cytokine release. Does not possess intrinsic bactericidal activity. May play a role in the innate defense and homeostasis of certain epithelial surfaces.</text>
</comment>
<dbReference type="AlphaFoldDB" id="A0A2P4SNR5"/>
<dbReference type="PRINTS" id="PR00258">
    <property type="entry name" value="SPERACTRCPTR"/>
</dbReference>
<dbReference type="PANTHER" id="PTHR48071:SF15">
    <property type="entry name" value="SRCR DOMAIN-CONTAINING PROTEIN"/>
    <property type="match status" value="1"/>
</dbReference>
<keyword evidence="4" id="KW-0677">Repeat</keyword>
<dbReference type="InterPro" id="IPR036772">
    <property type="entry name" value="SRCR-like_dom_sf"/>
</dbReference>
<feature type="disulfide bond" evidence="11">
    <location>
        <begin position="119"/>
        <end position="183"/>
    </location>
</feature>
<comment type="subcellular location">
    <subcellularLocation>
        <location evidence="1">Secreted</location>
    </subcellularLocation>
</comment>
<evidence type="ECO:0000259" key="12">
    <source>
        <dbReference type="PROSITE" id="PS50287"/>
    </source>
</evidence>
<keyword evidence="3" id="KW-0732">Signal</keyword>
<feature type="disulfide bond" evidence="11">
    <location>
        <begin position="227"/>
        <end position="291"/>
    </location>
</feature>
<reference evidence="13 14" key="1">
    <citation type="submission" date="2018-01" db="EMBL/GenBank/DDBJ databases">
        <title>Comparison of the Chinese Bamboo Partridge and Red Junglefowl genome sequences highlights the importance of demography in genome evolution.</title>
        <authorList>
            <person name="Tiley G.P."/>
            <person name="Kimball R.T."/>
            <person name="Braun E.L."/>
            <person name="Burleigh J.G."/>
        </authorList>
    </citation>
    <scope>NUCLEOTIDE SEQUENCE [LARGE SCALE GENOMIC DNA]</scope>
    <source>
        <strain evidence="13">RTK389</strain>
        <tissue evidence="13">Blood</tissue>
    </source>
</reference>
<evidence type="ECO:0000256" key="4">
    <source>
        <dbReference type="ARBA" id="ARBA00022737"/>
    </source>
</evidence>
<evidence type="ECO:0000256" key="2">
    <source>
        <dbReference type="ARBA" id="ARBA00022525"/>
    </source>
</evidence>
<evidence type="ECO:0000256" key="10">
    <source>
        <dbReference type="ARBA" id="ARBA00069168"/>
    </source>
</evidence>
<keyword evidence="2" id="KW-0964">Secreted</keyword>
<dbReference type="GO" id="GO:0005886">
    <property type="term" value="C:plasma membrane"/>
    <property type="evidence" value="ECO:0007669"/>
    <property type="project" value="TreeGrafter"/>
</dbReference>
<feature type="disulfide bond" evidence="11">
    <location>
        <begin position="271"/>
        <end position="281"/>
    </location>
</feature>
<keyword evidence="6" id="KW-0675">Receptor</keyword>
<sequence length="407" mass="43432">MGLTLGKDLAQSGLMMSAAPGLKLPSPHAMPVLGEAITVGMEKMQAWCVQQATCCLLPDPCEDFLAPPQHSETYNDPEHFAIAFGAGAAEPAPVRLVNGPSHCAGRVEVFHDHQWGTVCDDNWDKAEANVVCRQLGCGAALSAPGSARFGQGSDPIWMDDVNCVGTEAALSQCQFLGWGSHNCKHREDAGVVCTGIPRPVPLRLTNGPSRCSGRVEVFYGHQWGTVCDDNWDISDAEVVCRQLGCGRALSTAKSASFGEGSGPIWMDDVNCTGAETALSKCETSLWGVHNCNHGEDAGVVCLGKSHLLYFLTEVCAGMLETPHGAFSSSYNSKTRALNREGASGQMCVNPVVFPFPPLPKLSTVLWCCSPELAVLKNSVLGHFPMNLNLRLFPVWATANSDSTARLL</sequence>